<organism evidence="1 2">
    <name type="scientific">Camelliibacillus cellulosilyticus</name>
    <dbReference type="NCBI Taxonomy" id="2174486"/>
    <lineage>
        <taxon>Bacteria</taxon>
        <taxon>Bacillati</taxon>
        <taxon>Bacillota</taxon>
        <taxon>Bacilli</taxon>
        <taxon>Bacillales</taxon>
        <taxon>Sporolactobacillaceae</taxon>
        <taxon>Camelliibacillus</taxon>
    </lineage>
</organism>
<dbReference type="Proteomes" id="UP001596022">
    <property type="component" value="Unassembled WGS sequence"/>
</dbReference>
<evidence type="ECO:0000313" key="1">
    <source>
        <dbReference type="EMBL" id="MFC4619250.1"/>
    </source>
</evidence>
<gene>
    <name evidence="1" type="ORF">ACFO4N_11045</name>
</gene>
<protein>
    <submittedName>
        <fullName evidence="1">Uncharacterized protein</fullName>
    </submittedName>
</protein>
<dbReference type="RefSeq" id="WP_376846343.1">
    <property type="nucleotide sequence ID" value="NZ_JBHSFW010000006.1"/>
</dbReference>
<sequence length="43" mass="4666">MGKKIKVSIFTLIFLAILLAIVHFAIGDSKQILAKGLLKKNAV</sequence>
<proteinExistence type="predicted"/>
<reference evidence="2" key="1">
    <citation type="journal article" date="2019" name="Int. J. Syst. Evol. Microbiol.">
        <title>The Global Catalogue of Microorganisms (GCM) 10K type strain sequencing project: providing services to taxonomists for standard genome sequencing and annotation.</title>
        <authorList>
            <consortium name="The Broad Institute Genomics Platform"/>
            <consortium name="The Broad Institute Genome Sequencing Center for Infectious Disease"/>
            <person name="Wu L."/>
            <person name="Ma J."/>
        </authorList>
    </citation>
    <scope>NUCLEOTIDE SEQUENCE [LARGE SCALE GENOMIC DNA]</scope>
    <source>
        <strain evidence="2">CGMCC 1.16306</strain>
    </source>
</reference>
<accession>A0ABV9GRG8</accession>
<name>A0ABV9GRG8_9BACL</name>
<keyword evidence="2" id="KW-1185">Reference proteome</keyword>
<evidence type="ECO:0000313" key="2">
    <source>
        <dbReference type="Proteomes" id="UP001596022"/>
    </source>
</evidence>
<dbReference type="EMBL" id="JBHSFW010000006">
    <property type="protein sequence ID" value="MFC4619250.1"/>
    <property type="molecule type" value="Genomic_DNA"/>
</dbReference>
<comment type="caution">
    <text evidence="1">The sequence shown here is derived from an EMBL/GenBank/DDBJ whole genome shotgun (WGS) entry which is preliminary data.</text>
</comment>